<comment type="caution">
    <text evidence="2">The sequence shown here is derived from an EMBL/GenBank/DDBJ whole genome shotgun (WGS) entry which is preliminary data.</text>
</comment>
<dbReference type="OrthoDB" id="5100176at2759"/>
<reference evidence="2" key="2">
    <citation type="submission" date="2020-02" db="EMBL/GenBank/DDBJ databases">
        <title>Identification and distribution of gene clusters putatively required for synthesis of sphingolipid metabolism inhibitors in phylogenetically diverse species of the filamentous fungus Fusarium.</title>
        <authorList>
            <person name="Kim H.-S."/>
            <person name="Busman M."/>
            <person name="Brown D.W."/>
            <person name="Divon H."/>
            <person name="Uhlig S."/>
            <person name="Proctor R.H."/>
        </authorList>
    </citation>
    <scope>NUCLEOTIDE SEQUENCE</scope>
    <source>
        <strain evidence="2">NRRL 25174</strain>
    </source>
</reference>
<feature type="region of interest" description="Disordered" evidence="1">
    <location>
        <begin position="48"/>
        <end position="79"/>
    </location>
</feature>
<organism evidence="2 3">
    <name type="scientific">Fusarium beomiforme</name>
    <dbReference type="NCBI Taxonomy" id="44412"/>
    <lineage>
        <taxon>Eukaryota</taxon>
        <taxon>Fungi</taxon>
        <taxon>Dikarya</taxon>
        <taxon>Ascomycota</taxon>
        <taxon>Pezizomycotina</taxon>
        <taxon>Sordariomycetes</taxon>
        <taxon>Hypocreomycetidae</taxon>
        <taxon>Hypocreales</taxon>
        <taxon>Nectriaceae</taxon>
        <taxon>Fusarium</taxon>
        <taxon>Fusarium burgessii species complex</taxon>
    </lineage>
</organism>
<gene>
    <name evidence="2" type="ORF">FBEOM_12968</name>
</gene>
<feature type="region of interest" description="Disordered" evidence="1">
    <location>
        <begin position="1"/>
        <end position="24"/>
    </location>
</feature>
<feature type="compositionally biased region" description="Low complexity" evidence="1">
    <location>
        <begin position="57"/>
        <end position="73"/>
    </location>
</feature>
<evidence type="ECO:0000313" key="3">
    <source>
        <dbReference type="Proteomes" id="UP000730481"/>
    </source>
</evidence>
<reference evidence="2" key="1">
    <citation type="journal article" date="2017" name="Mycologia">
        <title>Fusarium algeriense, sp. nov., a novel toxigenic crown rot pathogen of durum wheat from Algeria is nested in the Fusarium burgessii species complex.</title>
        <authorList>
            <person name="Laraba I."/>
            <person name="Keddad A."/>
            <person name="Boureghda H."/>
            <person name="Abdallah N."/>
            <person name="Vaughan M.M."/>
            <person name="Proctor R.H."/>
            <person name="Busman M."/>
            <person name="O'Donnell K."/>
        </authorList>
    </citation>
    <scope>NUCLEOTIDE SEQUENCE</scope>
    <source>
        <strain evidence="2">NRRL 25174</strain>
    </source>
</reference>
<dbReference type="EMBL" id="PVQB02000885">
    <property type="protein sequence ID" value="KAF4333233.1"/>
    <property type="molecule type" value="Genomic_DNA"/>
</dbReference>
<dbReference type="AlphaFoldDB" id="A0A9P5A7W2"/>
<protein>
    <submittedName>
        <fullName evidence="2">Uncharacterized protein</fullName>
    </submittedName>
</protein>
<sequence length="108" mass="12061">MTKSHLVPVPRRGDPPPSIVHQSTTYSDRVNTWLREDQRDMPWHIIDSIAIPSTDKPQSTPNTSTRPSSNPATQGSARQQVTLTSLMPIPSSSYFKASVYDSRHEAMT</sequence>
<accession>A0A9P5A7W2</accession>
<keyword evidence="3" id="KW-1185">Reference proteome</keyword>
<name>A0A9P5A7W2_9HYPO</name>
<evidence type="ECO:0000313" key="2">
    <source>
        <dbReference type="EMBL" id="KAF4333233.1"/>
    </source>
</evidence>
<dbReference type="Proteomes" id="UP000730481">
    <property type="component" value="Unassembled WGS sequence"/>
</dbReference>
<evidence type="ECO:0000256" key="1">
    <source>
        <dbReference type="SAM" id="MobiDB-lite"/>
    </source>
</evidence>
<proteinExistence type="predicted"/>